<feature type="coiled-coil region" evidence="1">
    <location>
        <begin position="30"/>
        <end position="57"/>
    </location>
</feature>
<protein>
    <submittedName>
        <fullName evidence="2">Uncharacterized protein</fullName>
    </submittedName>
</protein>
<sequence length="89" mass="10084">MQKQTEARGEYDLLHSQWHEAAAKGDDAKADKLEIEIERTRRLIQRLGLRRTSLEQDIGSAEEVDHAAHAAKLKATADKHPCPCWQAHC</sequence>
<evidence type="ECO:0000313" key="3">
    <source>
        <dbReference type="Proteomes" id="UP000076066"/>
    </source>
</evidence>
<dbReference type="AlphaFoldDB" id="A0A143DFX8"/>
<name>A0A143DFX8_9PROT</name>
<proteinExistence type="predicted"/>
<dbReference type="STRING" id="1549855.AY555_08420"/>
<organism evidence="2 3">
    <name type="scientific">Haematospirillum jordaniae</name>
    <dbReference type="NCBI Taxonomy" id="1549855"/>
    <lineage>
        <taxon>Bacteria</taxon>
        <taxon>Pseudomonadati</taxon>
        <taxon>Pseudomonadota</taxon>
        <taxon>Alphaproteobacteria</taxon>
        <taxon>Rhodospirillales</taxon>
        <taxon>Novispirillaceae</taxon>
        <taxon>Haematospirillum</taxon>
    </lineage>
</organism>
<keyword evidence="3" id="KW-1185">Reference proteome</keyword>
<dbReference type="Proteomes" id="UP000076066">
    <property type="component" value="Chromosome"/>
</dbReference>
<dbReference type="EMBL" id="CP014525">
    <property type="protein sequence ID" value="AMW35193.1"/>
    <property type="molecule type" value="Genomic_DNA"/>
</dbReference>
<dbReference type="GeneID" id="53317179"/>
<reference evidence="2 3" key="1">
    <citation type="submission" date="2016-02" db="EMBL/GenBank/DDBJ databases">
        <title>Complete Genome of H5569, the type strain of the newly described species Haematospirillium jordaniae.</title>
        <authorList>
            <person name="Nicholson A.C."/>
            <person name="Humrighouse B.W."/>
            <person name="Loparov V."/>
            <person name="McQuiston J.R."/>
        </authorList>
    </citation>
    <scope>NUCLEOTIDE SEQUENCE [LARGE SCALE GENOMIC DNA]</scope>
    <source>
        <strain evidence="2 3">H5569</strain>
    </source>
</reference>
<gene>
    <name evidence="2" type="ORF">AY555_08420</name>
</gene>
<accession>A0A143DFX8</accession>
<dbReference type="KEGG" id="hjo:AY555_08420"/>
<keyword evidence="1" id="KW-0175">Coiled coil</keyword>
<evidence type="ECO:0000256" key="1">
    <source>
        <dbReference type="SAM" id="Coils"/>
    </source>
</evidence>
<dbReference type="RefSeq" id="WP_066135558.1">
    <property type="nucleotide sequence ID" value="NZ_CP014525.1"/>
</dbReference>
<evidence type="ECO:0000313" key="2">
    <source>
        <dbReference type="EMBL" id="AMW35193.1"/>
    </source>
</evidence>